<name>A0A817U4N3_9BILA</name>
<dbReference type="Proteomes" id="UP000663865">
    <property type="component" value="Unassembled WGS sequence"/>
</dbReference>
<keyword evidence="1" id="KW-0812">Transmembrane</keyword>
<gene>
    <name evidence="2" type="ORF">KIK155_LOCUS1148</name>
</gene>
<feature type="transmembrane region" description="Helical" evidence="1">
    <location>
        <begin position="51"/>
        <end position="72"/>
    </location>
</feature>
<reference evidence="2" key="1">
    <citation type="submission" date="2021-02" db="EMBL/GenBank/DDBJ databases">
        <authorList>
            <person name="Nowell W R."/>
        </authorList>
    </citation>
    <scope>NUCLEOTIDE SEQUENCE</scope>
</reference>
<proteinExistence type="predicted"/>
<evidence type="ECO:0000313" key="3">
    <source>
        <dbReference type="Proteomes" id="UP000663865"/>
    </source>
</evidence>
<evidence type="ECO:0000256" key="1">
    <source>
        <dbReference type="SAM" id="Phobius"/>
    </source>
</evidence>
<evidence type="ECO:0000313" key="2">
    <source>
        <dbReference type="EMBL" id="CAF3327118.1"/>
    </source>
</evidence>
<protein>
    <submittedName>
        <fullName evidence="2">Uncharacterized protein</fullName>
    </submittedName>
</protein>
<dbReference type="AlphaFoldDB" id="A0A817U4N3"/>
<keyword evidence="1" id="KW-0472">Membrane</keyword>
<organism evidence="2 3">
    <name type="scientific">Rotaria socialis</name>
    <dbReference type="NCBI Taxonomy" id="392032"/>
    <lineage>
        <taxon>Eukaryota</taxon>
        <taxon>Metazoa</taxon>
        <taxon>Spiralia</taxon>
        <taxon>Gnathifera</taxon>
        <taxon>Rotifera</taxon>
        <taxon>Eurotatoria</taxon>
        <taxon>Bdelloidea</taxon>
        <taxon>Philodinida</taxon>
        <taxon>Philodinidae</taxon>
        <taxon>Rotaria</taxon>
    </lineage>
</organism>
<dbReference type="EMBL" id="CAJNYV010000031">
    <property type="protein sequence ID" value="CAF3327118.1"/>
    <property type="molecule type" value="Genomic_DNA"/>
</dbReference>
<comment type="caution">
    <text evidence="2">The sequence shown here is derived from an EMBL/GenBank/DDBJ whole genome shotgun (WGS) entry which is preliminary data.</text>
</comment>
<keyword evidence="1" id="KW-1133">Transmembrane helix</keyword>
<sequence length="107" mass="11723">MDELAVNAMSTDNDLEVFQLQIENEELIKDVENSEAVACGYCIVSKVTSPLLITVLVVTILGASWAIGYFVSYPRIPNKSLKLCNESCKVLNSECDSSRGLYCPADL</sequence>
<accession>A0A817U4N3</accession>